<feature type="domain" description="MurNAc-LAA" evidence="6">
    <location>
        <begin position="236"/>
        <end position="391"/>
    </location>
</feature>
<dbReference type="InterPro" id="IPR021731">
    <property type="entry name" value="AMIN_dom"/>
</dbReference>
<dbReference type="InterPro" id="IPR050695">
    <property type="entry name" value="N-acetylmuramoyl_amidase_3"/>
</dbReference>
<dbReference type="InterPro" id="IPR002508">
    <property type="entry name" value="MurNAc-LAA_cat"/>
</dbReference>
<evidence type="ECO:0000256" key="4">
    <source>
        <dbReference type="SAM" id="MobiDB-lite"/>
    </source>
</evidence>
<feature type="region of interest" description="Disordered" evidence="4">
    <location>
        <begin position="141"/>
        <end position="169"/>
    </location>
</feature>
<dbReference type="Proteomes" id="UP000229498">
    <property type="component" value="Unassembled WGS sequence"/>
</dbReference>
<dbReference type="PANTHER" id="PTHR30404:SF0">
    <property type="entry name" value="N-ACETYLMURAMOYL-L-ALANINE AMIDASE AMIC"/>
    <property type="match status" value="1"/>
</dbReference>
<protein>
    <recommendedName>
        <fullName evidence="2">N-acetylmuramoyl-L-alanine amidase</fullName>
        <ecNumber evidence="2">3.5.1.28</ecNumber>
    </recommendedName>
</protein>
<dbReference type="SUPFAM" id="SSF53187">
    <property type="entry name" value="Zn-dependent exopeptidases"/>
    <property type="match status" value="1"/>
</dbReference>
<evidence type="ECO:0000256" key="1">
    <source>
        <dbReference type="ARBA" id="ARBA00001561"/>
    </source>
</evidence>
<comment type="caution">
    <text evidence="7">The sequence shown here is derived from an EMBL/GenBank/DDBJ whole genome shotgun (WGS) entry which is preliminary data.</text>
</comment>
<dbReference type="Gene3D" id="3.40.630.40">
    <property type="entry name" value="Zn-dependent exopeptidases"/>
    <property type="match status" value="1"/>
</dbReference>
<dbReference type="RefSeq" id="WP_109795106.1">
    <property type="nucleotide sequence ID" value="NZ_PHIG01000028.1"/>
</dbReference>
<feature type="signal peptide" evidence="5">
    <location>
        <begin position="1"/>
        <end position="20"/>
    </location>
</feature>
<proteinExistence type="predicted"/>
<keyword evidence="5" id="KW-0732">Signal</keyword>
<dbReference type="GO" id="GO:0008745">
    <property type="term" value="F:N-acetylmuramoyl-L-alanine amidase activity"/>
    <property type="evidence" value="ECO:0007669"/>
    <property type="project" value="UniProtKB-EC"/>
</dbReference>
<dbReference type="EMBL" id="PHIG01000028">
    <property type="protein sequence ID" value="PJK30395.1"/>
    <property type="molecule type" value="Genomic_DNA"/>
</dbReference>
<keyword evidence="3" id="KW-0378">Hydrolase</keyword>
<gene>
    <name evidence="7" type="ORF">CVT23_06985</name>
</gene>
<evidence type="ECO:0000256" key="2">
    <source>
        <dbReference type="ARBA" id="ARBA00011901"/>
    </source>
</evidence>
<dbReference type="SMART" id="SM00646">
    <property type="entry name" value="Ami_3"/>
    <property type="match status" value="1"/>
</dbReference>
<evidence type="ECO:0000313" key="8">
    <source>
        <dbReference type="Proteomes" id="UP000229498"/>
    </source>
</evidence>
<dbReference type="GO" id="GO:0009253">
    <property type="term" value="P:peptidoglycan catabolic process"/>
    <property type="evidence" value="ECO:0007669"/>
    <property type="project" value="InterPro"/>
</dbReference>
<keyword evidence="8" id="KW-1185">Reference proteome</keyword>
<dbReference type="Pfam" id="PF01520">
    <property type="entry name" value="Amidase_3"/>
    <property type="match status" value="1"/>
</dbReference>
<dbReference type="EC" id="3.5.1.28" evidence="2"/>
<dbReference type="GO" id="GO:0030288">
    <property type="term" value="C:outer membrane-bounded periplasmic space"/>
    <property type="evidence" value="ECO:0007669"/>
    <property type="project" value="TreeGrafter"/>
</dbReference>
<comment type="catalytic activity">
    <reaction evidence="1">
        <text>Hydrolyzes the link between N-acetylmuramoyl residues and L-amino acid residues in certain cell-wall glycopeptides.</text>
        <dbReference type="EC" id="3.5.1.28"/>
    </reaction>
</comment>
<evidence type="ECO:0000256" key="5">
    <source>
        <dbReference type="SAM" id="SignalP"/>
    </source>
</evidence>
<evidence type="ECO:0000313" key="7">
    <source>
        <dbReference type="EMBL" id="PJK30395.1"/>
    </source>
</evidence>
<reference evidence="7 8" key="1">
    <citation type="submission" date="2017-11" db="EMBL/GenBank/DDBJ databases">
        <title>Draft genome sequence of Rhizobiales bacterium SY3-13.</title>
        <authorList>
            <person name="Sun C."/>
        </authorList>
    </citation>
    <scope>NUCLEOTIDE SEQUENCE [LARGE SCALE GENOMIC DNA]</scope>
    <source>
        <strain evidence="7 8">SY3-13</strain>
    </source>
</reference>
<evidence type="ECO:0000259" key="6">
    <source>
        <dbReference type="SMART" id="SM00646"/>
    </source>
</evidence>
<dbReference type="AlphaFoldDB" id="A0A2M9G3V0"/>
<feature type="chain" id="PRO_5014987093" description="N-acetylmuramoyl-L-alanine amidase" evidence="5">
    <location>
        <begin position="21"/>
        <end position="399"/>
    </location>
</feature>
<dbReference type="PANTHER" id="PTHR30404">
    <property type="entry name" value="N-ACETYLMURAMOYL-L-ALANINE AMIDASE"/>
    <property type="match status" value="1"/>
</dbReference>
<sequence>MIRLLAILAAVVLTAAPAGAASLIKGVRTGEHVGLTRVVVDLSGEAEWNLFVLDDPFRVVIDIEDAAWQLEARPDPPRGLIRDMRYGRFAANTGRLVLETELPVLAERQFMLAPAAGQGHRLVIDLRPASDTEFRSARNEAVARLTSPPPARPAVRDLGAGVPPLPPPRPATRMTVVVDPGHGGVDPGALGVRGTHEKQVVLDVGRRLRDVLVATGRYRVVMTREDDRFISLRDRVEIARRARADLFVSLHADAAPRRSVGGAGVYTLSETASDKETEALARRENQSDLLAGMDIAGSADEVTNLILIDLVQRETMNNSARFARVAVDEIGRTIELRSNPHRFAGFRVLKAPDVPSVLVELGFLSNPDEERKLISRDWQDRVARALTEAIDAYFRLRQK</sequence>
<accession>A0A2M9G3V0</accession>
<organism evidence="7 8">
    <name type="scientific">Minwuia thermotolerans</name>
    <dbReference type="NCBI Taxonomy" id="2056226"/>
    <lineage>
        <taxon>Bacteria</taxon>
        <taxon>Pseudomonadati</taxon>
        <taxon>Pseudomonadota</taxon>
        <taxon>Alphaproteobacteria</taxon>
        <taxon>Minwuiales</taxon>
        <taxon>Minwuiaceae</taxon>
        <taxon>Minwuia</taxon>
    </lineage>
</organism>
<name>A0A2M9G3V0_9PROT</name>
<dbReference type="Gene3D" id="2.60.40.3500">
    <property type="match status" value="1"/>
</dbReference>
<dbReference type="CDD" id="cd02696">
    <property type="entry name" value="MurNAc-LAA"/>
    <property type="match status" value="1"/>
</dbReference>
<evidence type="ECO:0000256" key="3">
    <source>
        <dbReference type="ARBA" id="ARBA00022801"/>
    </source>
</evidence>
<dbReference type="Pfam" id="PF11741">
    <property type="entry name" value="AMIN"/>
    <property type="match status" value="1"/>
</dbReference>